<reference evidence="2 3" key="1">
    <citation type="submission" date="2019-03" db="EMBL/GenBank/DDBJ databases">
        <title>Genomic Encyclopedia of Archaeal and Bacterial Type Strains, Phase II (KMG-II): from individual species to whole genera.</title>
        <authorList>
            <person name="Goeker M."/>
        </authorList>
    </citation>
    <scope>NUCLEOTIDE SEQUENCE [LARGE SCALE GENOMIC DNA]</scope>
    <source>
        <strain evidence="2 3">DSM 25687</strain>
    </source>
</reference>
<evidence type="ECO:0000256" key="1">
    <source>
        <dbReference type="SAM" id="SignalP"/>
    </source>
</evidence>
<dbReference type="RefSeq" id="WP_133531993.1">
    <property type="nucleotide sequence ID" value="NZ_SNXR01000011.1"/>
</dbReference>
<proteinExistence type="predicted"/>
<organism evidence="2 3">
    <name type="scientific">Flavobacterium dankookense</name>
    <dbReference type="NCBI Taxonomy" id="706186"/>
    <lineage>
        <taxon>Bacteria</taxon>
        <taxon>Pseudomonadati</taxon>
        <taxon>Bacteroidota</taxon>
        <taxon>Flavobacteriia</taxon>
        <taxon>Flavobacteriales</taxon>
        <taxon>Flavobacteriaceae</taxon>
        <taxon>Flavobacterium</taxon>
    </lineage>
</organism>
<protein>
    <recommendedName>
        <fullName evidence="4">Tetratricopeptide repeat protein</fullName>
    </recommendedName>
</protein>
<dbReference type="AlphaFoldDB" id="A0A4R6QGF5"/>
<dbReference type="EMBL" id="SNXR01000011">
    <property type="protein sequence ID" value="TDP61043.1"/>
    <property type="molecule type" value="Genomic_DNA"/>
</dbReference>
<accession>A0A4R6QGF5</accession>
<dbReference type="OrthoDB" id="1045962at2"/>
<evidence type="ECO:0000313" key="3">
    <source>
        <dbReference type="Proteomes" id="UP000295260"/>
    </source>
</evidence>
<feature type="chain" id="PRO_5020744315" description="Tetratricopeptide repeat protein" evidence="1">
    <location>
        <begin position="19"/>
        <end position="303"/>
    </location>
</feature>
<evidence type="ECO:0000313" key="2">
    <source>
        <dbReference type="EMBL" id="TDP61043.1"/>
    </source>
</evidence>
<feature type="signal peptide" evidence="1">
    <location>
        <begin position="1"/>
        <end position="18"/>
    </location>
</feature>
<evidence type="ECO:0008006" key="4">
    <source>
        <dbReference type="Google" id="ProtNLM"/>
    </source>
</evidence>
<sequence>MKNNYFLFLLISCCVSFAQINDTDAKLMYQKAEDAYNKENYQDAIKITADLNAEMNPNSKVWSPKVLFLHLKSAYRYFQLDNSSNKSYDNFFILSKQSESMLATIDKTTYPQEKYNEIVLMNGYFQKKTKEFEVQKDRTPQEAIDFLNKCAKDFPAKDDTFQNLIITTFSIDDKYLKIISTCIDNNHKKVVYVDLANIDDVNCWNTAEWKEFIPCKFTSKIANQFVAVGTSCMDIGDFNNTTIDVEKAFVNWNERQLMLSDYFDVKSNLFLRENFSSRIESALQFLVDSSPKKEATTKPVSKF</sequence>
<comment type="caution">
    <text evidence="2">The sequence shown here is derived from an EMBL/GenBank/DDBJ whole genome shotgun (WGS) entry which is preliminary data.</text>
</comment>
<dbReference type="Proteomes" id="UP000295260">
    <property type="component" value="Unassembled WGS sequence"/>
</dbReference>
<name>A0A4R6QGF5_9FLAO</name>
<gene>
    <name evidence="2" type="ORF">BC748_0651</name>
</gene>
<keyword evidence="3" id="KW-1185">Reference proteome</keyword>
<keyword evidence="1" id="KW-0732">Signal</keyword>